<evidence type="ECO:0000313" key="5">
    <source>
        <dbReference type="EMBL" id="MBB6213998.1"/>
    </source>
</evidence>
<evidence type="ECO:0000256" key="3">
    <source>
        <dbReference type="SAM" id="Coils"/>
    </source>
</evidence>
<protein>
    <submittedName>
        <fullName evidence="5">HlyD family secretion protein</fullName>
    </submittedName>
</protein>
<comment type="subcellular location">
    <subcellularLocation>
        <location evidence="1">Cell envelope</location>
    </subcellularLocation>
</comment>
<dbReference type="Pfam" id="PF25990">
    <property type="entry name" value="Beta-barrel_YknX"/>
    <property type="match status" value="1"/>
</dbReference>
<dbReference type="Proteomes" id="UP000579281">
    <property type="component" value="Unassembled WGS sequence"/>
</dbReference>
<gene>
    <name evidence="5" type="ORF">HNQ80_000067</name>
</gene>
<name>A0A841KPG9_9FIRM</name>
<dbReference type="Gene3D" id="1.10.287.470">
    <property type="entry name" value="Helix hairpin bin"/>
    <property type="match status" value="1"/>
</dbReference>
<dbReference type="Gene3D" id="2.40.50.100">
    <property type="match status" value="1"/>
</dbReference>
<proteinExistence type="predicted"/>
<sequence>MKRIVWMALVILFVLAGCGQKEDDLLRYTGTIEATQYDVTTDIGGMIKELYVEEGDTVEAGKVVALLDDDTLNYSALQQEAGYHAKQEQLNDIKKGSREEEIAIAEQELQTAEIALTTAKEQYSHRLDIYNNTKTLFNEGAVNEQQLKDVKLQLDQAEANVQNAEKGIEKMRSKVALVKKGATQETVKSSEYSVAQSKYAYEQALIQKEKVNVKAVNQGVVLYKYYHKGEFLSAGAPIVTLMNTEDLWMKIYVPEKDIHQVKIGKEVNLLSDTVKDQKMKGKVVFISPQAEFTPSNVTTKEDRHNRVHEVKVKVIEGAAQLNPGMVLDADLGIENSN</sequence>
<evidence type="ECO:0000256" key="1">
    <source>
        <dbReference type="ARBA" id="ARBA00004196"/>
    </source>
</evidence>
<dbReference type="EMBL" id="JACHEN010000001">
    <property type="protein sequence ID" value="MBB6213998.1"/>
    <property type="molecule type" value="Genomic_DNA"/>
</dbReference>
<keyword evidence="2 3" id="KW-0175">Coiled coil</keyword>
<evidence type="ECO:0000259" key="4">
    <source>
        <dbReference type="Pfam" id="PF25990"/>
    </source>
</evidence>
<comment type="caution">
    <text evidence="5">The sequence shown here is derived from an EMBL/GenBank/DDBJ whole genome shotgun (WGS) entry which is preliminary data.</text>
</comment>
<dbReference type="InterPro" id="IPR050465">
    <property type="entry name" value="UPF0194_transport"/>
</dbReference>
<evidence type="ECO:0000313" key="6">
    <source>
        <dbReference type="Proteomes" id="UP000579281"/>
    </source>
</evidence>
<dbReference type="InterPro" id="IPR058636">
    <property type="entry name" value="Beta-barrel_YknX"/>
</dbReference>
<dbReference type="Gene3D" id="2.40.30.170">
    <property type="match status" value="1"/>
</dbReference>
<dbReference type="SUPFAM" id="SSF111369">
    <property type="entry name" value="HlyD-like secretion proteins"/>
    <property type="match status" value="2"/>
</dbReference>
<organism evidence="5 6">
    <name type="scientific">Anaerosolibacter carboniphilus</name>
    <dbReference type="NCBI Taxonomy" id="1417629"/>
    <lineage>
        <taxon>Bacteria</taxon>
        <taxon>Bacillati</taxon>
        <taxon>Bacillota</taxon>
        <taxon>Clostridia</taxon>
        <taxon>Peptostreptococcales</taxon>
        <taxon>Thermotaleaceae</taxon>
        <taxon>Anaerosolibacter</taxon>
    </lineage>
</organism>
<dbReference type="AlphaFoldDB" id="A0A841KPG9"/>
<feature type="domain" description="YknX-like beta-barrel" evidence="4">
    <location>
        <begin position="253"/>
        <end position="326"/>
    </location>
</feature>
<accession>A0A841KPG9</accession>
<dbReference type="RefSeq" id="WP_184307018.1">
    <property type="nucleotide sequence ID" value="NZ_JACHEN010000001.1"/>
</dbReference>
<reference evidence="5 6" key="1">
    <citation type="submission" date="2020-08" db="EMBL/GenBank/DDBJ databases">
        <title>Genomic Encyclopedia of Type Strains, Phase IV (KMG-IV): sequencing the most valuable type-strain genomes for metagenomic binning, comparative biology and taxonomic classification.</title>
        <authorList>
            <person name="Goeker M."/>
        </authorList>
    </citation>
    <scope>NUCLEOTIDE SEQUENCE [LARGE SCALE GENOMIC DNA]</scope>
    <source>
        <strain evidence="5 6">DSM 103526</strain>
    </source>
</reference>
<keyword evidence="6" id="KW-1185">Reference proteome</keyword>
<dbReference type="PANTHER" id="PTHR32347">
    <property type="entry name" value="EFFLUX SYSTEM COMPONENT YKNX-RELATED"/>
    <property type="match status" value="1"/>
</dbReference>
<dbReference type="GO" id="GO:0030313">
    <property type="term" value="C:cell envelope"/>
    <property type="evidence" value="ECO:0007669"/>
    <property type="project" value="UniProtKB-SubCell"/>
</dbReference>
<evidence type="ECO:0000256" key="2">
    <source>
        <dbReference type="ARBA" id="ARBA00023054"/>
    </source>
</evidence>
<feature type="coiled-coil region" evidence="3">
    <location>
        <begin position="147"/>
        <end position="174"/>
    </location>
</feature>
<dbReference type="PROSITE" id="PS51257">
    <property type="entry name" value="PROKAR_LIPOPROTEIN"/>
    <property type="match status" value="1"/>
</dbReference>
<dbReference type="PANTHER" id="PTHR32347:SF23">
    <property type="entry name" value="BLL5650 PROTEIN"/>
    <property type="match status" value="1"/>
</dbReference>